<feature type="compositionally biased region" description="Acidic residues" evidence="1">
    <location>
        <begin position="118"/>
        <end position="136"/>
    </location>
</feature>
<reference evidence="2 3" key="1">
    <citation type="journal article" date="2023" name="Res Sq">
        <title>Genomic and morphological characterization of Knufia obscura isolated from the Mars 2020 spacecraft assembly facility.</title>
        <authorList>
            <person name="Chander A.M."/>
            <person name="Teixeira M.M."/>
            <person name="Singh N.K."/>
            <person name="Williams M.P."/>
            <person name="Parker C.W."/>
            <person name="Leo P."/>
            <person name="Stajich J.E."/>
            <person name="Torok T."/>
            <person name="Tighe S."/>
            <person name="Mason C.E."/>
            <person name="Venkateswaran K."/>
        </authorList>
    </citation>
    <scope>NUCLEOTIDE SEQUENCE [LARGE SCALE GENOMIC DNA]</scope>
    <source>
        <strain evidence="2 3">CCFEE 5817</strain>
    </source>
</reference>
<dbReference type="EMBL" id="JAVHJV010000019">
    <property type="protein sequence ID" value="KAK5937103.1"/>
    <property type="molecule type" value="Genomic_DNA"/>
</dbReference>
<accession>A0ABR0RA69</accession>
<comment type="caution">
    <text evidence="2">The sequence shown here is derived from an EMBL/GenBank/DDBJ whole genome shotgun (WGS) entry which is preliminary data.</text>
</comment>
<evidence type="ECO:0000313" key="2">
    <source>
        <dbReference type="EMBL" id="KAK5937103.1"/>
    </source>
</evidence>
<evidence type="ECO:0000256" key="1">
    <source>
        <dbReference type="SAM" id="MobiDB-lite"/>
    </source>
</evidence>
<protein>
    <submittedName>
        <fullName evidence="2">Uncharacterized protein</fullName>
    </submittedName>
</protein>
<dbReference type="RefSeq" id="XP_064725193.1">
    <property type="nucleotide sequence ID" value="XM_064879032.1"/>
</dbReference>
<feature type="compositionally biased region" description="Acidic residues" evidence="1">
    <location>
        <begin position="306"/>
        <end position="316"/>
    </location>
</feature>
<feature type="compositionally biased region" description="Low complexity" evidence="1">
    <location>
        <begin position="20"/>
        <end position="31"/>
    </location>
</feature>
<sequence length="619" mass="67560">MPPKQSGLGSGTGKGRGRPPKTSGSGASASGNTVDQQPPSTPARNLTQPQNAGTARSTRANRGALLEEMQDNPDRIMRTSKTPSRRPSVASNDSRASLQGHQRPSRTQYQTEVSVVIEEPEEEEEEVQTDDQEEEINLGVADTPVPSVENDGFNEVEFELFGDPGSVPIATSSSPPRNTRQRTPSISLSPGRETRRNTSSVLSHRTSTSDRYGSVHSGPSRRPSGSPAHQGSNNNNGSLPLGEGSIGYTGVSPPRDVPQTNGPLSSAISRTSQTPSSGRRSSHARTPSVHQQLSAHREQSPGGDPNPEDPGAEDEDLPWWRVPGVWRWLAIYWEQLSAGMRYCKQVRWFVSFGCAIQLLASVLCSAGPICKGRSGYELILTYGSTSSASFQECFCILIVYTLMISGLIDSMEAVGKVVSRIGIRTAQQAEPLFDDWKGFLYNNPLAYFRQYLLPICVDVANEVLEPVVMLGLTIGLRRSSLAEYIFGSNTSPAIVAFGISAILHHYKWSCETYEIFWDLRGNMPGYTWARKPLVFGALVLLSSIAIYSNWDILSFSPGPVREGAEAYWNSDKHPRTGNETTIRMASWITRPTHEAATQVYRVTQILVTSGVLPTMSRAS</sequence>
<feature type="compositionally biased region" description="Low complexity" evidence="1">
    <location>
        <begin position="217"/>
        <end position="243"/>
    </location>
</feature>
<organism evidence="2 3">
    <name type="scientific">Knufia obscura</name>
    <dbReference type="NCBI Taxonomy" id="1635080"/>
    <lineage>
        <taxon>Eukaryota</taxon>
        <taxon>Fungi</taxon>
        <taxon>Dikarya</taxon>
        <taxon>Ascomycota</taxon>
        <taxon>Pezizomycotina</taxon>
        <taxon>Eurotiomycetes</taxon>
        <taxon>Chaetothyriomycetidae</taxon>
        <taxon>Chaetothyriales</taxon>
        <taxon>Trichomeriaceae</taxon>
        <taxon>Knufia</taxon>
    </lineage>
</organism>
<feature type="compositionally biased region" description="Polar residues" evidence="1">
    <location>
        <begin position="258"/>
        <end position="294"/>
    </location>
</feature>
<name>A0ABR0RA69_9EURO</name>
<feature type="compositionally biased region" description="Polar residues" evidence="1">
    <location>
        <begin position="32"/>
        <end position="60"/>
    </location>
</feature>
<dbReference type="GeneID" id="90004092"/>
<feature type="compositionally biased region" description="Polar residues" evidence="1">
    <location>
        <begin position="89"/>
        <end position="110"/>
    </location>
</feature>
<proteinExistence type="predicted"/>
<gene>
    <name evidence="2" type="ORF">PMZ80_010643</name>
</gene>
<feature type="compositionally biased region" description="Polar residues" evidence="1">
    <location>
        <begin position="169"/>
        <end position="188"/>
    </location>
</feature>
<dbReference type="Proteomes" id="UP001334248">
    <property type="component" value="Unassembled WGS sequence"/>
</dbReference>
<keyword evidence="3" id="KW-1185">Reference proteome</keyword>
<feature type="compositionally biased region" description="Polar residues" evidence="1">
    <location>
        <begin position="197"/>
        <end position="211"/>
    </location>
</feature>
<evidence type="ECO:0000313" key="3">
    <source>
        <dbReference type="Proteomes" id="UP001334248"/>
    </source>
</evidence>
<feature type="region of interest" description="Disordered" evidence="1">
    <location>
        <begin position="1"/>
        <end position="316"/>
    </location>
</feature>